<dbReference type="InParanoid" id="G8YKA0"/>
<comment type="similarity">
    <text evidence="1">Belongs to the TIP41 family.</text>
</comment>
<sequence length="393" mass="44344">MSSGKEGDPKGFHKPDSRSGETRVSRSGINNGIDAVHVNSAREMVKLHTRGRHPVRPKGNQTASQEAGNVNFARLRESVSSSYNISVPASSHQGACTNPQCAHCGSVIIPSPSSSIPVQDLPSISINEWSIYTIKKPILNTAETEHLNDTRFPFPLPEMIFGNNVVKIVNDKTNSAIEFNALDALDTLEQESQLKVSYHKEWLESRKTKATAVSSKLIEKSERTAKENSNTKQQHDPIEGEGLRPYDWTYSINYKGTAHNFNFVPTDKEMPVQKLLRPDPILFFDESVLFEDELGDNGISLLTTKIRVMPTCLLLLSRFFLRIDNVIFRVRDTRIYIDFDSNLVLREYKEQEGSYDDVLKKVTDKNDPKKAMRDTNWVSQNIPIVQYSIEASE</sequence>
<evidence type="ECO:0000313" key="3">
    <source>
        <dbReference type="EMBL" id="CCE79980.1"/>
    </source>
</evidence>
<feature type="compositionally biased region" description="Basic and acidic residues" evidence="2">
    <location>
        <begin position="1"/>
        <end position="24"/>
    </location>
</feature>
<dbReference type="GO" id="GO:0031929">
    <property type="term" value="P:TOR signaling"/>
    <property type="evidence" value="ECO:0007669"/>
    <property type="project" value="TreeGrafter"/>
</dbReference>
<feature type="region of interest" description="Disordered" evidence="2">
    <location>
        <begin position="219"/>
        <end position="242"/>
    </location>
</feature>
<evidence type="ECO:0000256" key="2">
    <source>
        <dbReference type="SAM" id="MobiDB-lite"/>
    </source>
</evidence>
<evidence type="ECO:0000313" key="5">
    <source>
        <dbReference type="Proteomes" id="UP000005222"/>
    </source>
</evidence>
<dbReference type="EMBL" id="FO082053">
    <property type="protein sequence ID" value="CCE79980.1"/>
    <property type="molecule type" value="Genomic_DNA"/>
</dbReference>
<dbReference type="Pfam" id="PF04176">
    <property type="entry name" value="TIP41"/>
    <property type="match status" value="1"/>
</dbReference>
<feature type="compositionally biased region" description="Basic and acidic residues" evidence="2">
    <location>
        <begin position="233"/>
        <end position="242"/>
    </location>
</feature>
<organism evidence="3 5">
    <name type="scientific">Pichia sorbitophila (strain ATCC MYA-4447 / BCRC 22081 / CBS 7064 / NBRC 10061 / NRRL Y-12695)</name>
    <name type="common">Hybrid yeast</name>
    <dbReference type="NCBI Taxonomy" id="559304"/>
    <lineage>
        <taxon>Eukaryota</taxon>
        <taxon>Fungi</taxon>
        <taxon>Dikarya</taxon>
        <taxon>Ascomycota</taxon>
        <taxon>Saccharomycotina</taxon>
        <taxon>Pichiomycetes</taxon>
        <taxon>Debaryomycetaceae</taxon>
        <taxon>Millerozyma</taxon>
    </lineage>
</organism>
<keyword evidence="5" id="KW-1185">Reference proteome</keyword>
<dbReference type="AlphaFoldDB" id="G8YKA0"/>
<dbReference type="EMBL" id="FO082052">
    <property type="protein sequence ID" value="CCE80745.1"/>
    <property type="molecule type" value="Genomic_DNA"/>
</dbReference>
<evidence type="ECO:0000256" key="1">
    <source>
        <dbReference type="ARBA" id="ARBA00006658"/>
    </source>
</evidence>
<evidence type="ECO:0000313" key="4">
    <source>
        <dbReference type="EMBL" id="CCE80745.1"/>
    </source>
</evidence>
<reference evidence="3" key="1">
    <citation type="submission" date="2011-10" db="EMBL/GenBank/DDBJ databases">
        <authorList>
            <person name="Genoscope - CEA"/>
        </authorList>
    </citation>
    <scope>NUCLEOTIDE SEQUENCE</scope>
</reference>
<reference evidence="5" key="2">
    <citation type="journal article" date="2012" name="G3 (Bethesda)">
        <title>Pichia sorbitophila, an interspecies yeast hybrid reveals early steps of genome resolution following polyploidization.</title>
        <authorList>
            <person name="Leh Louis V."/>
            <person name="Despons L."/>
            <person name="Friedrich A."/>
            <person name="Martin T."/>
            <person name="Durrens P."/>
            <person name="Casaregola S."/>
            <person name="Neuveglise C."/>
            <person name="Fairhead C."/>
            <person name="Marck C."/>
            <person name="Cruz J.A."/>
            <person name="Straub M.L."/>
            <person name="Kugler V."/>
            <person name="Sacerdot C."/>
            <person name="Uzunov Z."/>
            <person name="Thierry A."/>
            <person name="Weiss S."/>
            <person name="Bleykasten C."/>
            <person name="De Montigny J."/>
            <person name="Jacques N."/>
            <person name="Jung P."/>
            <person name="Lemaire M."/>
            <person name="Mallet S."/>
            <person name="Morel G."/>
            <person name="Richard G.F."/>
            <person name="Sarkar A."/>
            <person name="Savel G."/>
            <person name="Schacherer J."/>
            <person name="Seret M.L."/>
            <person name="Talla E."/>
            <person name="Samson G."/>
            <person name="Jubin C."/>
            <person name="Poulain J."/>
            <person name="Vacherie B."/>
            <person name="Barbe V."/>
            <person name="Pelletier E."/>
            <person name="Sherman D.J."/>
            <person name="Westhof E."/>
            <person name="Weissenbach J."/>
            <person name="Baret P.V."/>
            <person name="Wincker P."/>
            <person name="Gaillardin C."/>
            <person name="Dujon B."/>
            <person name="Souciet J.L."/>
        </authorList>
    </citation>
    <scope>NUCLEOTIDE SEQUENCE [LARGE SCALE GENOMIC DNA]</scope>
    <source>
        <strain evidence="5">ATCC MYA-4447 / BCRC 22081 / CBS 7064 / NBRC 10061 / NRRL Y-12695</strain>
    </source>
</reference>
<dbReference type="GO" id="GO:0005829">
    <property type="term" value="C:cytosol"/>
    <property type="evidence" value="ECO:0007669"/>
    <property type="project" value="TreeGrafter"/>
</dbReference>
<dbReference type="InterPro" id="IPR051330">
    <property type="entry name" value="Phosphatase_reg/MetRdx"/>
</dbReference>
<dbReference type="eggNOG" id="KOG3224">
    <property type="taxonomic scope" value="Eukaryota"/>
</dbReference>
<protein>
    <submittedName>
        <fullName evidence="3">Piso0_003073 protein</fullName>
    </submittedName>
</protein>
<dbReference type="Proteomes" id="UP000005222">
    <property type="component" value="Chromosome H"/>
</dbReference>
<dbReference type="HOGENOM" id="CLU_039187_0_2_1"/>
<dbReference type="STRING" id="559304.G8YKA0"/>
<dbReference type="FunCoup" id="G8YKA0">
    <property type="interactions" value="1320"/>
</dbReference>
<dbReference type="InterPro" id="IPR007303">
    <property type="entry name" value="TIP41-like"/>
</dbReference>
<dbReference type="PANTHER" id="PTHR21021:SF16">
    <property type="entry name" value="TIP41-LIKE PROTEIN"/>
    <property type="match status" value="1"/>
</dbReference>
<feature type="region of interest" description="Disordered" evidence="2">
    <location>
        <begin position="1"/>
        <end position="32"/>
    </location>
</feature>
<dbReference type="OrthoDB" id="10253878at2759"/>
<dbReference type="Proteomes" id="UP000005222">
    <property type="component" value="Chromosome G"/>
</dbReference>
<dbReference type="PANTHER" id="PTHR21021">
    <property type="entry name" value="GAF/PUTATIVE CYTOSKELETAL PROTEIN"/>
    <property type="match status" value="1"/>
</dbReference>
<gene>
    <name evidence="3" type="primary">Piso0_003073</name>
    <name evidence="3" type="ORF">GNLVRS01_PISO0G04296g</name>
    <name evidence="4" type="ORF">GNLVRS01_PISO0H04297g</name>
</gene>
<name>G8YKA0_PICSO</name>
<accession>G8YKA0</accession>
<proteinExistence type="inferred from homology"/>
<dbReference type="OMA" id="NNAREMV"/>